<evidence type="ECO:0000259" key="15">
    <source>
        <dbReference type="PROSITE" id="PS50825"/>
    </source>
</evidence>
<dbReference type="PROSITE" id="PS50825">
    <property type="entry name" value="HYR"/>
    <property type="match status" value="1"/>
</dbReference>
<dbReference type="OrthoDB" id="8962045at2759"/>
<dbReference type="SMART" id="SM00032">
    <property type="entry name" value="CCP"/>
    <property type="match status" value="2"/>
</dbReference>
<name>A0A8S3RNJ1_MYTED</name>
<dbReference type="GO" id="GO:0005509">
    <property type="term" value="F:calcium ion binding"/>
    <property type="evidence" value="ECO:0007669"/>
    <property type="project" value="InterPro"/>
</dbReference>
<dbReference type="PANTHER" id="PTHR24039">
    <property type="entry name" value="FIBRILLIN-RELATED"/>
    <property type="match status" value="1"/>
</dbReference>
<dbReference type="InterPro" id="IPR000436">
    <property type="entry name" value="Sushi_SCR_CCP_dom"/>
</dbReference>
<keyword evidence="13" id="KW-0768">Sushi</keyword>
<dbReference type="FunFam" id="2.10.25.10:FF:000391">
    <property type="entry name" value="Weary, isoform C"/>
    <property type="match status" value="1"/>
</dbReference>
<keyword evidence="18" id="KW-1185">Reference proteome</keyword>
<accession>A0A8S3RNJ1</accession>
<gene>
    <name evidence="17" type="ORF">MEDL_20909</name>
</gene>
<evidence type="ECO:0000256" key="8">
    <source>
        <dbReference type="ARBA" id="ARBA00022989"/>
    </source>
</evidence>
<keyword evidence="6" id="KW-0677">Repeat</keyword>
<dbReference type="SMART" id="SM00179">
    <property type="entry name" value="EGF_CA"/>
    <property type="match status" value="1"/>
</dbReference>
<sequence>MGTCNRECNGRHSRSRRAYWTVKPGCHDFYSCATPGSGWDYSRCNTFCHNGGTSNGYSCSCITGFYGDCCGFQVNCGNPGSISHGNLHGGTFTYGSTVRYTCRSEYLLVGGSSSRRCQHGARWSGRKPRCAYNNSCASGPCKNGATCTNVPDHYQCTCTHDWSGKNCDVDIQPPVMTNCSGDKNIKTAALENLVKWQIPSFIDPHNFAIKITSNYPSNEFTFPWGDFQISYTAMKPTNGLSTNCLFSISLRPKPCPTINVPVNGALLCNSWRTDYGQFCTYFFCKESHTVPRGVMVDNFYVCGASGTWMPSNTVPNCSVTATNLHATRRYNIGTTYSSCTDDRRKMQESYIENSATQISDIFVKSLNKNVSQKMCQ</sequence>
<dbReference type="EMBL" id="CAJPWZ010001055">
    <property type="protein sequence ID" value="CAG2206585.1"/>
    <property type="molecule type" value="Genomic_DNA"/>
</dbReference>
<evidence type="ECO:0000256" key="10">
    <source>
        <dbReference type="ARBA" id="ARBA00023157"/>
    </source>
</evidence>
<dbReference type="PROSITE" id="PS00010">
    <property type="entry name" value="ASX_HYDROXYL"/>
    <property type="match status" value="1"/>
</dbReference>
<dbReference type="InterPro" id="IPR000742">
    <property type="entry name" value="EGF"/>
</dbReference>
<evidence type="ECO:0000256" key="5">
    <source>
        <dbReference type="ARBA" id="ARBA00022729"/>
    </source>
</evidence>
<keyword evidence="4" id="KW-0812">Transmembrane</keyword>
<comment type="caution">
    <text evidence="12">Lacks conserved residue(s) required for the propagation of feature annotation.</text>
</comment>
<evidence type="ECO:0000256" key="13">
    <source>
        <dbReference type="PROSITE-ProRule" id="PRU00302"/>
    </source>
</evidence>
<protein>
    <submittedName>
        <fullName evidence="17">Uncharacterized protein</fullName>
    </submittedName>
</protein>
<evidence type="ECO:0000256" key="3">
    <source>
        <dbReference type="ARBA" id="ARBA00022536"/>
    </source>
</evidence>
<dbReference type="GO" id="GO:0023052">
    <property type="term" value="P:signaling"/>
    <property type="evidence" value="ECO:0007669"/>
    <property type="project" value="UniProtKB-ARBA"/>
</dbReference>
<dbReference type="Pfam" id="PF00008">
    <property type="entry name" value="EGF"/>
    <property type="match status" value="1"/>
</dbReference>
<dbReference type="PANTHER" id="PTHR24039:SF28">
    <property type="entry name" value="EGF-LIKE DOMAIN-CONTAINING PROTEIN"/>
    <property type="match status" value="1"/>
</dbReference>
<dbReference type="PROSITE" id="PS50026">
    <property type="entry name" value="EGF_3"/>
    <property type="match status" value="1"/>
</dbReference>
<evidence type="ECO:0000256" key="7">
    <source>
        <dbReference type="ARBA" id="ARBA00022837"/>
    </source>
</evidence>
<evidence type="ECO:0000313" key="18">
    <source>
        <dbReference type="Proteomes" id="UP000683360"/>
    </source>
</evidence>
<keyword evidence="2" id="KW-1003">Cell membrane</keyword>
<evidence type="ECO:0000259" key="14">
    <source>
        <dbReference type="PROSITE" id="PS50026"/>
    </source>
</evidence>
<dbReference type="InterPro" id="IPR035976">
    <property type="entry name" value="Sushi/SCR/CCP_sf"/>
</dbReference>
<dbReference type="Proteomes" id="UP000683360">
    <property type="component" value="Unassembled WGS sequence"/>
</dbReference>
<dbReference type="Gene3D" id="2.10.70.10">
    <property type="entry name" value="Complement Module, domain 1"/>
    <property type="match status" value="2"/>
</dbReference>
<dbReference type="Gene3D" id="2.10.25.10">
    <property type="entry name" value="Laminin"/>
    <property type="match status" value="1"/>
</dbReference>
<keyword evidence="5" id="KW-0732">Signal</keyword>
<feature type="domain" description="Sushi" evidence="16">
    <location>
        <begin position="74"/>
        <end position="132"/>
    </location>
</feature>
<proteinExistence type="predicted"/>
<dbReference type="GO" id="GO:0007154">
    <property type="term" value="P:cell communication"/>
    <property type="evidence" value="ECO:0007669"/>
    <property type="project" value="UniProtKB-ARBA"/>
</dbReference>
<dbReference type="InterPro" id="IPR003410">
    <property type="entry name" value="HYR_dom"/>
</dbReference>
<evidence type="ECO:0000256" key="9">
    <source>
        <dbReference type="ARBA" id="ARBA00023136"/>
    </source>
</evidence>
<keyword evidence="8" id="KW-1133">Transmembrane helix</keyword>
<evidence type="ECO:0000256" key="6">
    <source>
        <dbReference type="ARBA" id="ARBA00022737"/>
    </source>
</evidence>
<reference evidence="17" key="1">
    <citation type="submission" date="2021-03" db="EMBL/GenBank/DDBJ databases">
        <authorList>
            <person name="Bekaert M."/>
        </authorList>
    </citation>
    <scope>NUCLEOTIDE SEQUENCE</scope>
</reference>
<evidence type="ECO:0000256" key="12">
    <source>
        <dbReference type="PROSITE-ProRule" id="PRU00076"/>
    </source>
</evidence>
<dbReference type="InterPro" id="IPR001881">
    <property type="entry name" value="EGF-like_Ca-bd_dom"/>
</dbReference>
<feature type="disulfide bond" evidence="12">
    <location>
        <begin position="158"/>
        <end position="167"/>
    </location>
</feature>
<evidence type="ECO:0000313" key="17">
    <source>
        <dbReference type="EMBL" id="CAG2206585.1"/>
    </source>
</evidence>
<comment type="subcellular location">
    <subcellularLocation>
        <location evidence="1">Cell membrane</location>
        <topology evidence="1">Single-pass type I membrane protein</topology>
    </subcellularLocation>
</comment>
<keyword evidence="9" id="KW-0472">Membrane</keyword>
<dbReference type="PROSITE" id="PS50923">
    <property type="entry name" value="SUSHI"/>
    <property type="match status" value="1"/>
</dbReference>
<dbReference type="SMART" id="SM00181">
    <property type="entry name" value="EGF"/>
    <property type="match status" value="2"/>
</dbReference>
<dbReference type="SUPFAM" id="SSF57196">
    <property type="entry name" value="EGF/Laminin"/>
    <property type="match status" value="1"/>
</dbReference>
<organism evidence="17 18">
    <name type="scientific">Mytilus edulis</name>
    <name type="common">Blue mussel</name>
    <dbReference type="NCBI Taxonomy" id="6550"/>
    <lineage>
        <taxon>Eukaryota</taxon>
        <taxon>Metazoa</taxon>
        <taxon>Spiralia</taxon>
        <taxon>Lophotrochozoa</taxon>
        <taxon>Mollusca</taxon>
        <taxon>Bivalvia</taxon>
        <taxon>Autobranchia</taxon>
        <taxon>Pteriomorphia</taxon>
        <taxon>Mytilida</taxon>
        <taxon>Mytiloidea</taxon>
        <taxon>Mytilidae</taxon>
        <taxon>Mytilinae</taxon>
        <taxon>Mytilus</taxon>
    </lineage>
</organism>
<dbReference type="GO" id="GO:0005886">
    <property type="term" value="C:plasma membrane"/>
    <property type="evidence" value="ECO:0007669"/>
    <property type="project" value="UniProtKB-SubCell"/>
</dbReference>
<keyword evidence="7" id="KW-0106">Calcium</keyword>
<dbReference type="AlphaFoldDB" id="A0A8S3RNJ1"/>
<dbReference type="CDD" id="cd00054">
    <property type="entry name" value="EGF_CA"/>
    <property type="match status" value="1"/>
</dbReference>
<dbReference type="Pfam" id="PF00084">
    <property type="entry name" value="Sushi"/>
    <property type="match status" value="1"/>
</dbReference>
<dbReference type="SUPFAM" id="SSF57535">
    <property type="entry name" value="Complement control module/SCR domain"/>
    <property type="match status" value="1"/>
</dbReference>
<dbReference type="InterPro" id="IPR000152">
    <property type="entry name" value="EGF-type_Asp/Asn_hydroxyl_site"/>
</dbReference>
<evidence type="ECO:0000256" key="2">
    <source>
        <dbReference type="ARBA" id="ARBA00022475"/>
    </source>
</evidence>
<evidence type="ECO:0000256" key="1">
    <source>
        <dbReference type="ARBA" id="ARBA00004251"/>
    </source>
</evidence>
<evidence type="ECO:0000256" key="4">
    <source>
        <dbReference type="ARBA" id="ARBA00022692"/>
    </source>
</evidence>
<evidence type="ECO:0000256" key="11">
    <source>
        <dbReference type="ARBA" id="ARBA00023180"/>
    </source>
</evidence>
<comment type="caution">
    <text evidence="17">The sequence shown here is derived from an EMBL/GenBank/DDBJ whole genome shotgun (WGS) entry which is preliminary data.</text>
</comment>
<dbReference type="PROSITE" id="PS00022">
    <property type="entry name" value="EGF_1"/>
    <property type="match status" value="1"/>
</dbReference>
<feature type="domain" description="HYR" evidence="15">
    <location>
        <begin position="169"/>
        <end position="252"/>
    </location>
</feature>
<keyword evidence="11" id="KW-0325">Glycoprotein</keyword>
<dbReference type="CDD" id="cd00033">
    <property type="entry name" value="CCP"/>
    <property type="match status" value="1"/>
</dbReference>
<evidence type="ECO:0000259" key="16">
    <source>
        <dbReference type="PROSITE" id="PS50923"/>
    </source>
</evidence>
<feature type="domain" description="EGF-like" evidence="14">
    <location>
        <begin position="132"/>
        <end position="168"/>
    </location>
</feature>
<keyword evidence="10 12" id="KW-1015">Disulfide bond</keyword>
<keyword evidence="3 12" id="KW-0245">EGF-like domain</keyword>